<evidence type="ECO:0000256" key="3">
    <source>
        <dbReference type="ARBA" id="ARBA00004406"/>
    </source>
</evidence>
<keyword evidence="15" id="KW-1185">Reference proteome</keyword>
<sequence>MLVVILGVFWNISILFTHFGTKKDPELIKQVTVKDFDHFTDHRSFIPEGVDPLWSKNLFFLKGQKWRDMRAILSPSFTSAKMRSMFLLMTECSENFVQHFLKKDEEIVTIEFKDVFTRFTNDVIATTAFGVKVDSLDQPNNEFYLMGKEATDFNGFWTFFKVNWIHCFSKIFTILPFDIFLLKVKLFSNEVGDFFKNLVGETIRIREEKGIVRPDMIHLLMEARKGIHKHEENGTIDTGFATALESDLGNYSETKDILHMWTFSQSLFVN</sequence>
<keyword evidence="6" id="KW-0479">Metal-binding</keyword>
<evidence type="ECO:0008006" key="16">
    <source>
        <dbReference type="Google" id="ProtNLM"/>
    </source>
</evidence>
<dbReference type="GO" id="GO:0016705">
    <property type="term" value="F:oxidoreductase activity, acting on paired donors, with incorporation or reduction of molecular oxygen"/>
    <property type="evidence" value="ECO:0007669"/>
    <property type="project" value="InterPro"/>
</dbReference>
<dbReference type="InterPro" id="IPR002402">
    <property type="entry name" value="Cyt_P450_E_grp-II"/>
</dbReference>
<evidence type="ECO:0000256" key="9">
    <source>
        <dbReference type="ARBA" id="ARBA00023002"/>
    </source>
</evidence>
<dbReference type="GO" id="GO:0005506">
    <property type="term" value="F:iron ion binding"/>
    <property type="evidence" value="ECO:0007669"/>
    <property type="project" value="InterPro"/>
</dbReference>
<evidence type="ECO:0000256" key="6">
    <source>
        <dbReference type="ARBA" id="ARBA00022723"/>
    </source>
</evidence>
<accession>A0AAV8ZKG7</accession>
<reference evidence="14" key="1">
    <citation type="journal article" date="2023" name="Insect Mol. Biol.">
        <title>Genome sequencing provides insights into the evolution of gene families encoding plant cell wall-degrading enzymes in longhorned beetles.</title>
        <authorList>
            <person name="Shin N.R."/>
            <person name="Okamura Y."/>
            <person name="Kirsch R."/>
            <person name="Pauchet Y."/>
        </authorList>
    </citation>
    <scope>NUCLEOTIDE SEQUENCE</scope>
    <source>
        <strain evidence="14">RBIC_L_NR</strain>
    </source>
</reference>
<dbReference type="InterPro" id="IPR001128">
    <property type="entry name" value="Cyt_P450"/>
</dbReference>
<dbReference type="SUPFAM" id="SSF48264">
    <property type="entry name" value="Cytochrome P450"/>
    <property type="match status" value="1"/>
</dbReference>
<dbReference type="GO" id="GO:0005789">
    <property type="term" value="C:endoplasmic reticulum membrane"/>
    <property type="evidence" value="ECO:0007669"/>
    <property type="project" value="UniProtKB-SubCell"/>
</dbReference>
<keyword evidence="8" id="KW-0492">Microsome</keyword>
<comment type="cofactor">
    <cofactor evidence="1">
        <name>heme</name>
        <dbReference type="ChEBI" id="CHEBI:30413"/>
    </cofactor>
</comment>
<comment type="caution">
    <text evidence="14">The sequence shown here is derived from an EMBL/GenBank/DDBJ whole genome shotgun (WGS) entry which is preliminary data.</text>
</comment>
<dbReference type="Gene3D" id="1.10.630.10">
    <property type="entry name" value="Cytochrome P450"/>
    <property type="match status" value="1"/>
</dbReference>
<keyword evidence="5" id="KW-0349">Heme</keyword>
<gene>
    <name evidence="14" type="ORF">NQ314_004214</name>
</gene>
<evidence type="ECO:0000313" key="15">
    <source>
        <dbReference type="Proteomes" id="UP001162156"/>
    </source>
</evidence>
<dbReference type="PANTHER" id="PTHR24292:SF54">
    <property type="entry name" value="CYP9F3-RELATED"/>
    <property type="match status" value="1"/>
</dbReference>
<dbReference type="InterPro" id="IPR050476">
    <property type="entry name" value="Insect_CytP450_Detox"/>
</dbReference>
<feature type="signal peptide" evidence="13">
    <location>
        <begin position="1"/>
        <end position="17"/>
    </location>
</feature>
<dbReference type="EMBL" id="JANEYF010001256">
    <property type="protein sequence ID" value="KAJ8965320.1"/>
    <property type="molecule type" value="Genomic_DNA"/>
</dbReference>
<dbReference type="PRINTS" id="PR00464">
    <property type="entry name" value="EP450II"/>
</dbReference>
<name>A0AAV8ZKG7_9CUCU</name>
<feature type="chain" id="PRO_5043798879" description="Cytochrome P450" evidence="13">
    <location>
        <begin position="18"/>
        <end position="270"/>
    </location>
</feature>
<proteinExistence type="inferred from homology"/>
<keyword evidence="13" id="KW-0732">Signal</keyword>
<evidence type="ECO:0000256" key="7">
    <source>
        <dbReference type="ARBA" id="ARBA00022824"/>
    </source>
</evidence>
<comment type="similarity">
    <text evidence="4">Belongs to the cytochrome P450 family.</text>
</comment>
<dbReference type="InterPro" id="IPR036396">
    <property type="entry name" value="Cyt_P450_sf"/>
</dbReference>
<dbReference type="Proteomes" id="UP001162156">
    <property type="component" value="Unassembled WGS sequence"/>
</dbReference>
<organism evidence="14 15">
    <name type="scientific">Rhamnusium bicolor</name>
    <dbReference type="NCBI Taxonomy" id="1586634"/>
    <lineage>
        <taxon>Eukaryota</taxon>
        <taxon>Metazoa</taxon>
        <taxon>Ecdysozoa</taxon>
        <taxon>Arthropoda</taxon>
        <taxon>Hexapoda</taxon>
        <taxon>Insecta</taxon>
        <taxon>Pterygota</taxon>
        <taxon>Neoptera</taxon>
        <taxon>Endopterygota</taxon>
        <taxon>Coleoptera</taxon>
        <taxon>Polyphaga</taxon>
        <taxon>Cucujiformia</taxon>
        <taxon>Chrysomeloidea</taxon>
        <taxon>Cerambycidae</taxon>
        <taxon>Lepturinae</taxon>
        <taxon>Rhagiini</taxon>
        <taxon>Rhamnusium</taxon>
    </lineage>
</organism>
<evidence type="ECO:0000256" key="4">
    <source>
        <dbReference type="ARBA" id="ARBA00010617"/>
    </source>
</evidence>
<evidence type="ECO:0000256" key="11">
    <source>
        <dbReference type="ARBA" id="ARBA00023033"/>
    </source>
</evidence>
<dbReference type="AlphaFoldDB" id="A0AAV8ZKG7"/>
<evidence type="ECO:0000256" key="13">
    <source>
        <dbReference type="SAM" id="SignalP"/>
    </source>
</evidence>
<evidence type="ECO:0000313" key="14">
    <source>
        <dbReference type="EMBL" id="KAJ8965320.1"/>
    </source>
</evidence>
<dbReference type="GO" id="GO:0020037">
    <property type="term" value="F:heme binding"/>
    <property type="evidence" value="ECO:0007669"/>
    <property type="project" value="InterPro"/>
</dbReference>
<keyword evidence="12" id="KW-0472">Membrane</keyword>
<dbReference type="Pfam" id="PF00067">
    <property type="entry name" value="p450"/>
    <property type="match status" value="1"/>
</dbReference>
<dbReference type="PANTHER" id="PTHR24292">
    <property type="entry name" value="CYTOCHROME P450"/>
    <property type="match status" value="1"/>
</dbReference>
<evidence type="ECO:0000256" key="2">
    <source>
        <dbReference type="ARBA" id="ARBA00004174"/>
    </source>
</evidence>
<evidence type="ECO:0000256" key="8">
    <source>
        <dbReference type="ARBA" id="ARBA00022848"/>
    </source>
</evidence>
<evidence type="ECO:0000256" key="5">
    <source>
        <dbReference type="ARBA" id="ARBA00022617"/>
    </source>
</evidence>
<dbReference type="GO" id="GO:0004497">
    <property type="term" value="F:monooxygenase activity"/>
    <property type="evidence" value="ECO:0007669"/>
    <property type="project" value="UniProtKB-KW"/>
</dbReference>
<keyword evidence="7" id="KW-0256">Endoplasmic reticulum</keyword>
<evidence type="ECO:0000256" key="1">
    <source>
        <dbReference type="ARBA" id="ARBA00001971"/>
    </source>
</evidence>
<comment type="subcellular location">
    <subcellularLocation>
        <location evidence="3">Endoplasmic reticulum membrane</location>
        <topology evidence="3">Peripheral membrane protein</topology>
    </subcellularLocation>
    <subcellularLocation>
        <location evidence="2">Microsome membrane</location>
        <topology evidence="2">Peripheral membrane protein</topology>
    </subcellularLocation>
</comment>
<keyword evidence="11" id="KW-0503">Monooxygenase</keyword>
<evidence type="ECO:0000256" key="12">
    <source>
        <dbReference type="ARBA" id="ARBA00023136"/>
    </source>
</evidence>
<protein>
    <recommendedName>
        <fullName evidence="16">Cytochrome P450</fullName>
    </recommendedName>
</protein>
<keyword evidence="9" id="KW-0560">Oxidoreductase</keyword>
<keyword evidence="10" id="KW-0408">Iron</keyword>
<evidence type="ECO:0000256" key="10">
    <source>
        <dbReference type="ARBA" id="ARBA00023004"/>
    </source>
</evidence>